<dbReference type="InterPro" id="IPR050498">
    <property type="entry name" value="Ycf3"/>
</dbReference>
<accession>A0A846MSG6</accession>
<evidence type="ECO:0000256" key="2">
    <source>
        <dbReference type="ARBA" id="ARBA00022803"/>
    </source>
</evidence>
<feature type="repeat" description="TPR" evidence="3">
    <location>
        <begin position="66"/>
        <end position="99"/>
    </location>
</feature>
<evidence type="ECO:0000313" key="5">
    <source>
        <dbReference type="Proteomes" id="UP000537126"/>
    </source>
</evidence>
<dbReference type="AlphaFoldDB" id="A0A846MSG6"/>
<evidence type="ECO:0000256" key="1">
    <source>
        <dbReference type="ARBA" id="ARBA00022737"/>
    </source>
</evidence>
<evidence type="ECO:0000256" key="3">
    <source>
        <dbReference type="PROSITE-ProRule" id="PRU00339"/>
    </source>
</evidence>
<evidence type="ECO:0000313" key="4">
    <source>
        <dbReference type="EMBL" id="NIK74493.1"/>
    </source>
</evidence>
<dbReference type="RefSeq" id="WP_166920315.1">
    <property type="nucleotide sequence ID" value="NZ_JAASRN010000003.1"/>
</dbReference>
<dbReference type="Pfam" id="PF13414">
    <property type="entry name" value="TPR_11"/>
    <property type="match status" value="1"/>
</dbReference>
<dbReference type="Pfam" id="PF13432">
    <property type="entry name" value="TPR_16"/>
    <property type="match status" value="1"/>
</dbReference>
<comment type="caution">
    <text evidence="4">The sequence shown here is derived from an EMBL/GenBank/DDBJ whole genome shotgun (WGS) entry which is preliminary data.</text>
</comment>
<protein>
    <submittedName>
        <fullName evidence="4">Tetratricopeptide (TPR) repeat protein</fullName>
    </submittedName>
</protein>
<sequence length="230" mass="26184">MKSISSIQALIEAQEYIQAEQALSKLIAQNPNTQLFYLRAKCYYRLERFEDAIADYDRLLSQQPSADGFYERGLAKYMAGRSIESLEDFDRAVELDPDYAFRYASRGFIKAALGMVEAAIEDYQKAIELDPDDAINHNNLGLLYEQLGMPEAAIKHFRKADAIAGLPEGKYISQQRPHTPQFINIPNEATPTATNRWQIIKEVFCSAARRKEFFRFVAQKLGLGKKETKA</sequence>
<organism evidence="4 5">
    <name type="scientific">Thermonema lapsum</name>
    <dbReference type="NCBI Taxonomy" id="28195"/>
    <lineage>
        <taxon>Bacteria</taxon>
        <taxon>Pseudomonadati</taxon>
        <taxon>Bacteroidota</taxon>
        <taxon>Cytophagia</taxon>
        <taxon>Cytophagales</taxon>
        <taxon>Thermonemataceae</taxon>
        <taxon>Thermonema</taxon>
    </lineage>
</organism>
<gene>
    <name evidence="4" type="ORF">FHS56_002018</name>
</gene>
<keyword evidence="2 3" id="KW-0802">TPR repeat</keyword>
<dbReference type="Gene3D" id="1.25.40.10">
    <property type="entry name" value="Tetratricopeptide repeat domain"/>
    <property type="match status" value="2"/>
</dbReference>
<keyword evidence="5" id="KW-1185">Reference proteome</keyword>
<feature type="repeat" description="TPR" evidence="3">
    <location>
        <begin position="100"/>
        <end position="133"/>
    </location>
</feature>
<dbReference type="SUPFAM" id="SSF48452">
    <property type="entry name" value="TPR-like"/>
    <property type="match status" value="1"/>
</dbReference>
<dbReference type="EMBL" id="JAASRN010000003">
    <property type="protein sequence ID" value="NIK74493.1"/>
    <property type="molecule type" value="Genomic_DNA"/>
</dbReference>
<proteinExistence type="predicted"/>
<dbReference type="InterPro" id="IPR011990">
    <property type="entry name" value="TPR-like_helical_dom_sf"/>
</dbReference>
<dbReference type="PANTHER" id="PTHR44858">
    <property type="entry name" value="TETRATRICOPEPTIDE REPEAT PROTEIN 6"/>
    <property type="match status" value="1"/>
</dbReference>
<name>A0A846MSG6_9BACT</name>
<keyword evidence="1" id="KW-0677">Repeat</keyword>
<reference evidence="4 5" key="1">
    <citation type="submission" date="2020-03" db="EMBL/GenBank/DDBJ databases">
        <title>Genomic Encyclopedia of Type Strains, Phase IV (KMG-IV): sequencing the most valuable type-strain genomes for metagenomic binning, comparative biology and taxonomic classification.</title>
        <authorList>
            <person name="Goeker M."/>
        </authorList>
    </citation>
    <scope>NUCLEOTIDE SEQUENCE [LARGE SCALE GENOMIC DNA]</scope>
    <source>
        <strain evidence="4 5">DSM 5718</strain>
    </source>
</reference>
<dbReference type="SMART" id="SM00028">
    <property type="entry name" value="TPR"/>
    <property type="match status" value="4"/>
</dbReference>
<dbReference type="PANTHER" id="PTHR44858:SF1">
    <property type="entry name" value="UDP-N-ACETYLGLUCOSAMINE--PEPTIDE N-ACETYLGLUCOSAMINYLTRANSFERASE SPINDLY-RELATED"/>
    <property type="match status" value="1"/>
</dbReference>
<dbReference type="InterPro" id="IPR019734">
    <property type="entry name" value="TPR_rpt"/>
</dbReference>
<dbReference type="Proteomes" id="UP000537126">
    <property type="component" value="Unassembled WGS sequence"/>
</dbReference>
<dbReference type="PROSITE" id="PS50005">
    <property type="entry name" value="TPR"/>
    <property type="match status" value="2"/>
</dbReference>